<dbReference type="EMBL" id="JAQQWI010000013">
    <property type="protein sequence ID" value="KAK8013544.1"/>
    <property type="molecule type" value="Genomic_DNA"/>
</dbReference>
<dbReference type="Proteomes" id="UP001396898">
    <property type="component" value="Unassembled WGS sequence"/>
</dbReference>
<comment type="caution">
    <text evidence="2">The sequence shown here is derived from an EMBL/GenBank/DDBJ whole genome shotgun (WGS) entry which is preliminary data.</text>
</comment>
<gene>
    <name evidence="2" type="ORF">PG991_009137</name>
</gene>
<name>A0ABR1RJU9_9PEZI</name>
<accession>A0ABR1RJU9</accession>
<protein>
    <submittedName>
        <fullName evidence="2">Uncharacterized protein</fullName>
    </submittedName>
</protein>
<keyword evidence="3" id="KW-1185">Reference proteome</keyword>
<reference evidence="2 3" key="1">
    <citation type="submission" date="2023-01" db="EMBL/GenBank/DDBJ databases">
        <title>Analysis of 21 Apiospora genomes using comparative genomics revels a genus with tremendous synthesis potential of carbohydrate active enzymes and secondary metabolites.</title>
        <authorList>
            <person name="Sorensen T."/>
        </authorList>
    </citation>
    <scope>NUCLEOTIDE SEQUENCE [LARGE SCALE GENOMIC DNA]</scope>
    <source>
        <strain evidence="2 3">CBS 20057</strain>
    </source>
</reference>
<sequence length="144" mass="15885">MFQPRRKARQPIASGVQRSRQVRGPHYAVQRNFTFPAAATATFQPLPAARSLQQNDFNLSGTPDHSTAVAGAIAHLSSKIDEQIVQVKQLGQSVDAVKQVVDDGFETLNRKVDDWLTRLDDVIEQDSVAKSADELLEEEFLALG</sequence>
<organism evidence="2 3">
    <name type="scientific">Apiospora marii</name>
    <dbReference type="NCBI Taxonomy" id="335849"/>
    <lineage>
        <taxon>Eukaryota</taxon>
        <taxon>Fungi</taxon>
        <taxon>Dikarya</taxon>
        <taxon>Ascomycota</taxon>
        <taxon>Pezizomycotina</taxon>
        <taxon>Sordariomycetes</taxon>
        <taxon>Xylariomycetidae</taxon>
        <taxon>Amphisphaeriales</taxon>
        <taxon>Apiosporaceae</taxon>
        <taxon>Apiospora</taxon>
    </lineage>
</organism>
<proteinExistence type="predicted"/>
<evidence type="ECO:0000256" key="1">
    <source>
        <dbReference type="SAM" id="MobiDB-lite"/>
    </source>
</evidence>
<evidence type="ECO:0000313" key="3">
    <source>
        <dbReference type="Proteomes" id="UP001396898"/>
    </source>
</evidence>
<feature type="region of interest" description="Disordered" evidence="1">
    <location>
        <begin position="1"/>
        <end position="23"/>
    </location>
</feature>
<evidence type="ECO:0000313" key="2">
    <source>
        <dbReference type="EMBL" id="KAK8013544.1"/>
    </source>
</evidence>